<protein>
    <recommendedName>
        <fullName evidence="4">AAA+ ATPase domain-containing protein</fullName>
    </recommendedName>
</protein>
<accession>A0ABP8I8T7</accession>
<comment type="caution">
    <text evidence="2">The sequence shown here is derived from an EMBL/GenBank/DDBJ whole genome shotgun (WGS) entry which is preliminary data.</text>
</comment>
<gene>
    <name evidence="2" type="ORF">GCM10023185_14720</name>
</gene>
<feature type="region of interest" description="Disordered" evidence="1">
    <location>
        <begin position="209"/>
        <end position="241"/>
    </location>
</feature>
<evidence type="ECO:0000313" key="2">
    <source>
        <dbReference type="EMBL" id="GAA4353796.1"/>
    </source>
</evidence>
<dbReference type="SUPFAM" id="SSF52540">
    <property type="entry name" value="P-loop containing nucleoside triphosphate hydrolases"/>
    <property type="match status" value="1"/>
</dbReference>
<dbReference type="EMBL" id="BAABGZ010000015">
    <property type="protein sequence ID" value="GAA4353796.1"/>
    <property type="molecule type" value="Genomic_DNA"/>
</dbReference>
<dbReference type="Proteomes" id="UP001501153">
    <property type="component" value="Unassembled WGS sequence"/>
</dbReference>
<keyword evidence="3" id="KW-1185">Reference proteome</keyword>
<evidence type="ECO:0008006" key="4">
    <source>
        <dbReference type="Google" id="ProtNLM"/>
    </source>
</evidence>
<dbReference type="RefSeq" id="WP_345235321.1">
    <property type="nucleotide sequence ID" value="NZ_BAABGZ010000015.1"/>
</dbReference>
<feature type="compositionally biased region" description="Acidic residues" evidence="1">
    <location>
        <begin position="231"/>
        <end position="241"/>
    </location>
</feature>
<reference evidence="3" key="1">
    <citation type="journal article" date="2019" name="Int. J. Syst. Evol. Microbiol.">
        <title>The Global Catalogue of Microorganisms (GCM) 10K type strain sequencing project: providing services to taxonomists for standard genome sequencing and annotation.</title>
        <authorList>
            <consortium name="The Broad Institute Genomics Platform"/>
            <consortium name="The Broad Institute Genome Sequencing Center for Infectious Disease"/>
            <person name="Wu L."/>
            <person name="Ma J."/>
        </authorList>
    </citation>
    <scope>NUCLEOTIDE SEQUENCE [LARGE SCALE GENOMIC DNA]</scope>
    <source>
        <strain evidence="3">JCM 17923</strain>
    </source>
</reference>
<dbReference type="InterPro" id="IPR027417">
    <property type="entry name" value="P-loop_NTPase"/>
</dbReference>
<dbReference type="Gene3D" id="3.40.50.300">
    <property type="entry name" value="P-loop containing nucleotide triphosphate hydrolases"/>
    <property type="match status" value="1"/>
</dbReference>
<proteinExistence type="predicted"/>
<sequence length="241" mass="27194">MPKVKVAPEKRAVKRSVSMHDVLNNKYKMLDLDPEWRKYIGHPQENFKMIVYGESGGGKTTFVMRLCVALTKLGKVYYNSAEEGEGATIQAAAQRCNVKELCAKGSFMLGDRDSFDDMVYKLSQKRSAPFVVLDSLQYMELKEAQFKQLVELFKRKVFIVISWSKGASPNGKVARAVEYMADIKTYVSNGKAVSRSRFGPTEPYEIYPPRQVEVKKKGRPAKAKAAPEPELFSEDGEAEEE</sequence>
<evidence type="ECO:0000313" key="3">
    <source>
        <dbReference type="Proteomes" id="UP001501153"/>
    </source>
</evidence>
<organism evidence="2 3">
    <name type="scientific">Hymenobacter saemangeumensis</name>
    <dbReference type="NCBI Taxonomy" id="1084522"/>
    <lineage>
        <taxon>Bacteria</taxon>
        <taxon>Pseudomonadati</taxon>
        <taxon>Bacteroidota</taxon>
        <taxon>Cytophagia</taxon>
        <taxon>Cytophagales</taxon>
        <taxon>Hymenobacteraceae</taxon>
        <taxon>Hymenobacter</taxon>
    </lineage>
</organism>
<name>A0ABP8I8T7_9BACT</name>
<evidence type="ECO:0000256" key="1">
    <source>
        <dbReference type="SAM" id="MobiDB-lite"/>
    </source>
</evidence>